<feature type="non-terminal residue" evidence="4">
    <location>
        <position position="609"/>
    </location>
</feature>
<dbReference type="PANTHER" id="PTHR19846">
    <property type="entry name" value="WD40 REPEAT PROTEIN"/>
    <property type="match status" value="1"/>
</dbReference>
<proteinExistence type="predicted"/>
<dbReference type="SMART" id="SM00320">
    <property type="entry name" value="WD40"/>
    <property type="match status" value="2"/>
</dbReference>
<dbReference type="Pfam" id="PF00400">
    <property type="entry name" value="WD40"/>
    <property type="match status" value="2"/>
</dbReference>
<dbReference type="SUPFAM" id="SSF50978">
    <property type="entry name" value="WD40 repeat-like"/>
    <property type="match status" value="1"/>
</dbReference>
<dbReference type="Proteomes" id="UP001519460">
    <property type="component" value="Unassembled WGS sequence"/>
</dbReference>
<evidence type="ECO:0000256" key="2">
    <source>
        <dbReference type="ARBA" id="ARBA00022737"/>
    </source>
</evidence>
<dbReference type="InterPro" id="IPR001680">
    <property type="entry name" value="WD40_rpt"/>
</dbReference>
<dbReference type="InterPro" id="IPR019775">
    <property type="entry name" value="WD40_repeat_CS"/>
</dbReference>
<name>A0ABD0JDQ0_9CAEN</name>
<keyword evidence="5" id="KW-1185">Reference proteome</keyword>
<dbReference type="InterPro" id="IPR036322">
    <property type="entry name" value="WD40_repeat_dom_sf"/>
</dbReference>
<evidence type="ECO:0000313" key="4">
    <source>
        <dbReference type="EMBL" id="KAK7471604.1"/>
    </source>
</evidence>
<keyword evidence="1 3" id="KW-0853">WD repeat</keyword>
<sequence>EEPVADIEGHAPYRVSRLAFDNSWRLWDLEAQEEVLHQESHSKPVYDISFQKDGALELTGGLDAYGRVWDLRSGCCIMFLEGHLQPILSTDFSDDGFHTVTGSEDNTAIIWDLRQRKRVYTIPAHTNLVSMVKFQLSQQNRCFEGPTRHECDAHHQELFSPELCVAQPWTCKADEFCEIRISEHRIEHFDCRGLDRLANCMQHAQLNGPSCVPPLTQSANNEECNFCCTDAQCARNVISAPKTTPTTSSKPPASSTLAAALNSCYTSSCNHGDDLATCSSGQWACRQDQQCQQLLLQHHCYPLANSYDHDCHFCCTDSDCVHQIEVAQTIASHQQTTSQPVLTSQSTSSSSVQNSTVTCTVCADLDCLLNPPRQACLAGQSLCMTSVRDSSQGRYITRQCADEQTCDDLYHLQMMPNAECSDVDHQILHHDNTCHFCCHGDNCNRPPQVTPDASTMYSGSQGQLVVASRCSECDDETGNHCSNDGTDPSTNCFHDTPYCARRITNSDAVVAGHIASGTSCFFCCHDHSTGSHGFASAFLYCNDSPYPEDATIVTFSTVTRDVSRCPVCTTDSTTGQSCDLAQGVDLCGLAGPYCMTSFYRQAGGYRVEK</sequence>
<keyword evidence="2" id="KW-0677">Repeat</keyword>
<dbReference type="Gene3D" id="2.130.10.10">
    <property type="entry name" value="YVTN repeat-like/Quinoprotein amine dehydrogenase"/>
    <property type="match status" value="1"/>
</dbReference>
<dbReference type="PROSITE" id="PS50294">
    <property type="entry name" value="WD_REPEATS_REGION"/>
    <property type="match status" value="2"/>
</dbReference>
<gene>
    <name evidence="4" type="ORF">BaRGS_00035767</name>
</gene>
<feature type="repeat" description="WD" evidence="3">
    <location>
        <begin position="38"/>
        <end position="79"/>
    </location>
</feature>
<dbReference type="PANTHER" id="PTHR19846:SF0">
    <property type="entry name" value="PRE-MRNA PROCESSING FACTOR 4"/>
    <property type="match status" value="1"/>
</dbReference>
<comment type="caution">
    <text evidence="4">The sequence shown here is derived from an EMBL/GenBank/DDBJ whole genome shotgun (WGS) entry which is preliminary data.</text>
</comment>
<protein>
    <submittedName>
        <fullName evidence="4">Uncharacterized protein</fullName>
    </submittedName>
</protein>
<evidence type="ECO:0000313" key="5">
    <source>
        <dbReference type="Proteomes" id="UP001519460"/>
    </source>
</evidence>
<feature type="repeat" description="WD" evidence="3">
    <location>
        <begin position="80"/>
        <end position="121"/>
    </location>
</feature>
<dbReference type="InterPro" id="IPR015943">
    <property type="entry name" value="WD40/YVTN_repeat-like_dom_sf"/>
</dbReference>
<dbReference type="EMBL" id="JACVVK020000486">
    <property type="protein sequence ID" value="KAK7471604.1"/>
    <property type="molecule type" value="Genomic_DNA"/>
</dbReference>
<evidence type="ECO:0000256" key="1">
    <source>
        <dbReference type="ARBA" id="ARBA00022574"/>
    </source>
</evidence>
<reference evidence="4 5" key="1">
    <citation type="journal article" date="2023" name="Sci. Data">
        <title>Genome assembly of the Korean intertidal mud-creeper Batillaria attramentaria.</title>
        <authorList>
            <person name="Patra A.K."/>
            <person name="Ho P.T."/>
            <person name="Jun S."/>
            <person name="Lee S.J."/>
            <person name="Kim Y."/>
            <person name="Won Y.J."/>
        </authorList>
    </citation>
    <scope>NUCLEOTIDE SEQUENCE [LARGE SCALE GENOMIC DNA]</scope>
    <source>
        <strain evidence="4">Wonlab-2016</strain>
    </source>
</reference>
<feature type="non-terminal residue" evidence="4">
    <location>
        <position position="1"/>
    </location>
</feature>
<dbReference type="PROSITE" id="PS00678">
    <property type="entry name" value="WD_REPEATS_1"/>
    <property type="match status" value="1"/>
</dbReference>
<organism evidence="4 5">
    <name type="scientific">Batillaria attramentaria</name>
    <dbReference type="NCBI Taxonomy" id="370345"/>
    <lineage>
        <taxon>Eukaryota</taxon>
        <taxon>Metazoa</taxon>
        <taxon>Spiralia</taxon>
        <taxon>Lophotrochozoa</taxon>
        <taxon>Mollusca</taxon>
        <taxon>Gastropoda</taxon>
        <taxon>Caenogastropoda</taxon>
        <taxon>Sorbeoconcha</taxon>
        <taxon>Cerithioidea</taxon>
        <taxon>Batillariidae</taxon>
        <taxon>Batillaria</taxon>
    </lineage>
</organism>
<dbReference type="PROSITE" id="PS50082">
    <property type="entry name" value="WD_REPEATS_2"/>
    <property type="match status" value="2"/>
</dbReference>
<dbReference type="AlphaFoldDB" id="A0ABD0JDQ0"/>
<accession>A0ABD0JDQ0</accession>
<evidence type="ECO:0000256" key="3">
    <source>
        <dbReference type="PROSITE-ProRule" id="PRU00221"/>
    </source>
</evidence>